<reference evidence="2 3" key="1">
    <citation type="submission" date="2015-03" db="EMBL/GenBank/DDBJ databases">
        <authorList>
            <person name="Murphy D."/>
        </authorList>
    </citation>
    <scope>NUCLEOTIDE SEQUENCE [LARGE SCALE GENOMIC DNA]</scope>
    <source>
        <strain evidence="2 3">PAP088</strain>
    </source>
</reference>
<keyword evidence="1" id="KW-0812">Transmembrane</keyword>
<feature type="transmembrane region" description="Helical" evidence="1">
    <location>
        <begin position="115"/>
        <end position="135"/>
    </location>
</feature>
<evidence type="ECO:0000313" key="3">
    <source>
        <dbReference type="Proteomes" id="UP000045782"/>
    </source>
</evidence>
<accession>A0A0U0ZT24</accession>
<keyword evidence="1" id="KW-1133">Transmembrane helix</keyword>
<dbReference type="AlphaFoldDB" id="A0A0U0ZT24"/>
<protein>
    <recommendedName>
        <fullName evidence="4">Transmembrane protein</fullName>
    </recommendedName>
</protein>
<dbReference type="Proteomes" id="UP000045782">
    <property type="component" value="Unassembled WGS sequence"/>
</dbReference>
<gene>
    <name evidence="2" type="ORF">ERS075579_04075</name>
</gene>
<evidence type="ECO:0008006" key="4">
    <source>
        <dbReference type="Google" id="ProtNLM"/>
    </source>
</evidence>
<sequence length="137" mass="14113">MRAKDISTTITDPSTVDTMNATSVLVLAAITVMATVGAAIYLALTGKHRGASWLCAAAAIAAALITRNTAGHIDWLLVATFAGTGAAARWTPALTRNSARPRPERRPLAFGGPYLPTHMAAAAAAIAVLGLVSYLTQ</sequence>
<organism evidence="2 3">
    <name type="scientific">Mycobacteroides abscessus</name>
    <dbReference type="NCBI Taxonomy" id="36809"/>
    <lineage>
        <taxon>Bacteria</taxon>
        <taxon>Bacillati</taxon>
        <taxon>Actinomycetota</taxon>
        <taxon>Actinomycetes</taxon>
        <taxon>Mycobacteriales</taxon>
        <taxon>Mycobacteriaceae</taxon>
        <taxon>Mycobacteroides</taxon>
    </lineage>
</organism>
<evidence type="ECO:0000256" key="1">
    <source>
        <dbReference type="SAM" id="Phobius"/>
    </source>
</evidence>
<feature type="transmembrane region" description="Helical" evidence="1">
    <location>
        <begin position="24"/>
        <end position="44"/>
    </location>
</feature>
<evidence type="ECO:0000313" key="2">
    <source>
        <dbReference type="EMBL" id="CPV66780.1"/>
    </source>
</evidence>
<name>A0A0U0ZT24_9MYCO</name>
<proteinExistence type="predicted"/>
<keyword evidence="1" id="KW-0472">Membrane</keyword>
<dbReference type="RefSeq" id="WP_052619102.1">
    <property type="nucleotide sequence ID" value="NZ_CSWP01000009.1"/>
</dbReference>
<dbReference type="EMBL" id="CSWP01000009">
    <property type="protein sequence ID" value="CPV66780.1"/>
    <property type="molecule type" value="Genomic_DNA"/>
</dbReference>